<dbReference type="Gene3D" id="3.30.2090.10">
    <property type="entry name" value="Multidrug efflux transporter AcrB TolC docking domain, DN and DC subdomains"/>
    <property type="match status" value="2"/>
</dbReference>
<evidence type="ECO:0000313" key="3">
    <source>
        <dbReference type="Proteomes" id="UP001202180"/>
    </source>
</evidence>
<keyword evidence="3" id="KW-1185">Reference proteome</keyword>
<dbReference type="Gene3D" id="3.30.70.1440">
    <property type="entry name" value="Multidrug efflux transporter AcrB pore domain"/>
    <property type="match status" value="1"/>
</dbReference>
<organism evidence="2 3">
    <name type="scientific">Spirosoma liriopis</name>
    <dbReference type="NCBI Taxonomy" id="2937440"/>
    <lineage>
        <taxon>Bacteria</taxon>
        <taxon>Pseudomonadati</taxon>
        <taxon>Bacteroidota</taxon>
        <taxon>Cytophagia</taxon>
        <taxon>Cytophagales</taxon>
        <taxon>Cytophagaceae</taxon>
        <taxon>Spirosoma</taxon>
    </lineage>
</organism>
<gene>
    <name evidence="2" type="ORF">M0L20_26645</name>
</gene>
<feature type="transmembrane region" description="Helical" evidence="1">
    <location>
        <begin position="907"/>
        <end position="926"/>
    </location>
</feature>
<feature type="transmembrane region" description="Helical" evidence="1">
    <location>
        <begin position="562"/>
        <end position="581"/>
    </location>
</feature>
<keyword evidence="1" id="KW-0472">Membrane</keyword>
<feature type="transmembrane region" description="Helical" evidence="1">
    <location>
        <begin position="1039"/>
        <end position="1062"/>
    </location>
</feature>
<dbReference type="Proteomes" id="UP001202180">
    <property type="component" value="Unassembled WGS sequence"/>
</dbReference>
<dbReference type="EMBL" id="JALPRF010000008">
    <property type="protein sequence ID" value="MCK8495473.1"/>
    <property type="molecule type" value="Genomic_DNA"/>
</dbReference>
<dbReference type="PANTHER" id="PTHR32063">
    <property type="match status" value="1"/>
</dbReference>
<evidence type="ECO:0000313" key="2">
    <source>
        <dbReference type="EMBL" id="MCK8495473.1"/>
    </source>
</evidence>
<keyword evidence="1" id="KW-1133">Transmembrane helix</keyword>
<accession>A0ABT0HV31</accession>
<dbReference type="InterPro" id="IPR001036">
    <property type="entry name" value="Acrflvin-R"/>
</dbReference>
<feature type="transmembrane region" description="Helical" evidence="1">
    <location>
        <begin position="387"/>
        <end position="410"/>
    </location>
</feature>
<feature type="transmembrane region" description="Helical" evidence="1">
    <location>
        <begin position="12"/>
        <end position="30"/>
    </location>
</feature>
<dbReference type="RefSeq" id="WP_248480264.1">
    <property type="nucleotide sequence ID" value="NZ_JALPRF010000008.1"/>
</dbReference>
<dbReference type="SUPFAM" id="SSF82714">
    <property type="entry name" value="Multidrug efflux transporter AcrB TolC docking domain, DN and DC subdomains"/>
    <property type="match status" value="2"/>
</dbReference>
<dbReference type="Gene3D" id="1.20.1640.10">
    <property type="entry name" value="Multidrug efflux transporter AcrB transmembrane domain"/>
    <property type="match status" value="2"/>
</dbReference>
<dbReference type="SUPFAM" id="SSF82693">
    <property type="entry name" value="Multidrug efflux transporter AcrB pore domain, PN1, PN2, PC1 and PC2 subdomains"/>
    <property type="match status" value="2"/>
</dbReference>
<dbReference type="PRINTS" id="PR00702">
    <property type="entry name" value="ACRIFLAVINRP"/>
</dbReference>
<protein>
    <submittedName>
        <fullName evidence="2">Efflux RND transporter permease subunit</fullName>
    </submittedName>
</protein>
<dbReference type="PANTHER" id="PTHR32063:SF8">
    <property type="entry name" value="CATION EFFLUX PROTEIN"/>
    <property type="match status" value="1"/>
</dbReference>
<dbReference type="Gene3D" id="3.30.70.1320">
    <property type="entry name" value="Multidrug efflux transporter AcrB pore domain like"/>
    <property type="match status" value="1"/>
</dbReference>
<reference evidence="2 3" key="1">
    <citation type="submission" date="2022-04" db="EMBL/GenBank/DDBJ databases">
        <title>Spirosoma sp. strain RP8 genome sequencing and assembly.</title>
        <authorList>
            <person name="Jung Y."/>
        </authorList>
    </citation>
    <scope>NUCLEOTIDE SEQUENCE [LARGE SCALE GENOMIC DNA]</scope>
    <source>
        <strain evidence="2 3">RP8</strain>
    </source>
</reference>
<dbReference type="Gene3D" id="3.30.70.1430">
    <property type="entry name" value="Multidrug efflux transporter AcrB pore domain"/>
    <property type="match status" value="2"/>
</dbReference>
<proteinExistence type="predicted"/>
<sequence length="1090" mass="117875">MHGLIKAALRHPIAVVVGMLAIVIFSTLSIRKISVDIFPELDLPTIYVIQPYGGMAPDQLDGFVAAQYQNLFQYVTGVRNIEIKSTQGLALLKLSFYPGTNMGQAASEVTTNANRARAYMPDGTVPPQIVRFDASSVPVGQLVFNSSTHSLNEIQDYAASRIRPMFSTIPGVASPPPFGGNQRTVVVRVDPSLLRSYNLTPDDVVDAISDSNQPSASGNVRIGKLAYMSPVNSLIQNVSDFLDVPIRKGNGPNVYVRDVGTVADGADITVSYALVNGKRAIYIPVVKKADASTLDVVKNVRNTLPALQAAVPEDVKLSYEFDQSVYVVEAVKNLISEGILGAVLTGLMVYLFLRDLRSVLIVVVTIPLAILSAVLMLDLWGQTINTMTLSGLALAIGVLVDEATVTIENIHQHLETGKAKGRAIWDACKEIALPKLLILLCILAVFAPSFLMEGIPKSMFLPLSLAVGFAMIASFLLSQTLVPVLANWLMKSHKGHAAADQAHEDEVPEVEKIRLENQQIQSDAILVDQYGPDTQKVGGFEKFRVRYTRLVERIQPYRKVTVLAYLGISLGLVVFGFSRLGTDILPKANTTQFQMRLREPDGTRLEVTERATRQALKLINEIVGPEHVRITSAYVGTVPSSYGTSSIFVYTSGFHEAIIQVALHEDYHVNNEQLKEKIRARVAREMPDTKISFEPIELTEKIMSQGASTPIEVTVGAKNIGQAHQFAKKVEKELQAIPYLRDVQIAQPLAVPTLSMKVDRVRAAKLNMTAEEVSQSMVAATSSSRFTERNLWIDPKSGLGYQVQVTIPEYLMNSVSAVENIPIKYENGNRHILADVASVSTRLTPGEIDREGPNRLVTVTANIVGKDLGTAGAAVRKAVDKAGEPPRGVVVKTKGQIQLLADTLSSLQTGLAIAIVVIFLLLAANFESFKLSLVVLSTVPAVLAGSLLMLLACGATLNLQSYMGMIMSVGVSVSNALLLVTNAEQVRLVNGNASWAARMAANTRLRPILMTAIAMIAGMIPMASGVGEGGDQVAPLGQAVIGGLLFSTVAALMILPNTFAWVQGKSSLESTSLDPDDENSQYYHQEHALL</sequence>
<dbReference type="SUPFAM" id="SSF82866">
    <property type="entry name" value="Multidrug efflux transporter AcrB transmembrane domain"/>
    <property type="match status" value="2"/>
</dbReference>
<keyword evidence="1" id="KW-0812">Transmembrane</keyword>
<dbReference type="Pfam" id="PF00873">
    <property type="entry name" value="ACR_tran"/>
    <property type="match status" value="1"/>
</dbReference>
<feature type="transmembrane region" description="Helical" evidence="1">
    <location>
        <begin position="963"/>
        <end position="980"/>
    </location>
</feature>
<feature type="transmembrane region" description="Helical" evidence="1">
    <location>
        <begin position="1008"/>
        <end position="1027"/>
    </location>
</feature>
<feature type="transmembrane region" description="Helical" evidence="1">
    <location>
        <begin position="431"/>
        <end position="451"/>
    </location>
</feature>
<feature type="transmembrane region" description="Helical" evidence="1">
    <location>
        <begin position="933"/>
        <end position="957"/>
    </location>
</feature>
<comment type="caution">
    <text evidence="2">The sequence shown here is derived from an EMBL/GenBank/DDBJ whole genome shotgun (WGS) entry which is preliminary data.</text>
</comment>
<dbReference type="InterPro" id="IPR027463">
    <property type="entry name" value="AcrB_DN_DC_subdom"/>
</dbReference>
<evidence type="ECO:0000256" key="1">
    <source>
        <dbReference type="SAM" id="Phobius"/>
    </source>
</evidence>
<feature type="transmembrane region" description="Helical" evidence="1">
    <location>
        <begin position="334"/>
        <end position="353"/>
    </location>
</feature>
<name>A0ABT0HV31_9BACT</name>
<feature type="transmembrane region" description="Helical" evidence="1">
    <location>
        <begin position="463"/>
        <end position="486"/>
    </location>
</feature>
<feature type="transmembrane region" description="Helical" evidence="1">
    <location>
        <begin position="360"/>
        <end position="381"/>
    </location>
</feature>